<evidence type="ECO:0000256" key="4">
    <source>
        <dbReference type="ARBA" id="ARBA00022737"/>
    </source>
</evidence>
<dbReference type="PROSITE" id="PS00211">
    <property type="entry name" value="ABC_TRANSPORTER_1"/>
    <property type="match status" value="1"/>
</dbReference>
<keyword evidence="6 10" id="KW-0067">ATP-binding</keyword>
<dbReference type="EMBL" id="JAGFBM010000003">
    <property type="protein sequence ID" value="MBO3084738.1"/>
    <property type="molecule type" value="Genomic_DNA"/>
</dbReference>
<dbReference type="InterPro" id="IPR017871">
    <property type="entry name" value="ABC_transporter-like_CS"/>
</dbReference>
<evidence type="ECO:0000256" key="7">
    <source>
        <dbReference type="ARBA" id="ARBA00022967"/>
    </source>
</evidence>
<gene>
    <name evidence="10" type="ORF">J4035_08810</name>
</gene>
<reference evidence="10 11" key="1">
    <citation type="submission" date="2021-03" db="EMBL/GenBank/DDBJ databases">
        <title>novel species in genus Cellulomonas.</title>
        <authorList>
            <person name="Zhang G."/>
        </authorList>
    </citation>
    <scope>NUCLEOTIDE SEQUENCE [LARGE SCALE GENOMIC DNA]</scope>
    <source>
        <strain evidence="11">zg-ZUI188</strain>
    </source>
</reference>
<keyword evidence="5" id="KW-0547">Nucleotide-binding</keyword>
<evidence type="ECO:0000256" key="6">
    <source>
        <dbReference type="ARBA" id="ARBA00022840"/>
    </source>
</evidence>
<dbReference type="InterPro" id="IPR027417">
    <property type="entry name" value="P-loop_NTPase"/>
</dbReference>
<dbReference type="InterPro" id="IPR003593">
    <property type="entry name" value="AAA+_ATPase"/>
</dbReference>
<evidence type="ECO:0000313" key="11">
    <source>
        <dbReference type="Proteomes" id="UP000678317"/>
    </source>
</evidence>
<dbReference type="Proteomes" id="UP000678317">
    <property type="component" value="Unassembled WGS sequence"/>
</dbReference>
<keyword evidence="3" id="KW-0762">Sugar transport</keyword>
<evidence type="ECO:0000256" key="8">
    <source>
        <dbReference type="ARBA" id="ARBA00023136"/>
    </source>
</evidence>
<dbReference type="InterPro" id="IPR003439">
    <property type="entry name" value="ABC_transporter-like_ATP-bd"/>
</dbReference>
<dbReference type="InterPro" id="IPR050107">
    <property type="entry name" value="ABC_carbohydrate_import_ATPase"/>
</dbReference>
<dbReference type="Gene3D" id="3.40.50.300">
    <property type="entry name" value="P-loop containing nucleotide triphosphate hydrolases"/>
    <property type="match status" value="2"/>
</dbReference>
<dbReference type="PANTHER" id="PTHR43790:SF3">
    <property type="entry name" value="D-ALLOSE IMPORT ATP-BINDING PROTEIN ALSA-RELATED"/>
    <property type="match status" value="1"/>
</dbReference>
<evidence type="ECO:0000313" key="10">
    <source>
        <dbReference type="EMBL" id="MBO3084738.1"/>
    </source>
</evidence>
<dbReference type="Pfam" id="PF00005">
    <property type="entry name" value="ABC_tran"/>
    <property type="match status" value="2"/>
</dbReference>
<organism evidence="10 11">
    <name type="scientific">Cellulomonas fengjieae</name>
    <dbReference type="NCBI Taxonomy" id="2819978"/>
    <lineage>
        <taxon>Bacteria</taxon>
        <taxon>Bacillati</taxon>
        <taxon>Actinomycetota</taxon>
        <taxon>Actinomycetes</taxon>
        <taxon>Micrococcales</taxon>
        <taxon>Cellulomonadaceae</taxon>
        <taxon>Cellulomonas</taxon>
    </lineage>
</organism>
<keyword evidence="1" id="KW-0813">Transport</keyword>
<evidence type="ECO:0000256" key="3">
    <source>
        <dbReference type="ARBA" id="ARBA00022597"/>
    </source>
</evidence>
<evidence type="ECO:0000256" key="1">
    <source>
        <dbReference type="ARBA" id="ARBA00022448"/>
    </source>
</evidence>
<dbReference type="SMART" id="SM00382">
    <property type="entry name" value="AAA"/>
    <property type="match status" value="2"/>
</dbReference>
<name>A0ABS3SG60_9CELL</name>
<dbReference type="PROSITE" id="PS50893">
    <property type="entry name" value="ABC_TRANSPORTER_2"/>
    <property type="match status" value="2"/>
</dbReference>
<dbReference type="CDD" id="cd03215">
    <property type="entry name" value="ABC_Carb_Monos_II"/>
    <property type="match status" value="1"/>
</dbReference>
<dbReference type="SUPFAM" id="SSF52540">
    <property type="entry name" value="P-loop containing nucleoside triphosphate hydrolases"/>
    <property type="match status" value="2"/>
</dbReference>
<keyword evidence="4" id="KW-0677">Repeat</keyword>
<comment type="caution">
    <text evidence="10">The sequence shown here is derived from an EMBL/GenBank/DDBJ whole genome shotgun (WGS) entry which is preliminary data.</text>
</comment>
<keyword evidence="8" id="KW-0472">Membrane</keyword>
<accession>A0ABS3SG60</accession>
<keyword evidence="11" id="KW-1185">Reference proteome</keyword>
<evidence type="ECO:0000259" key="9">
    <source>
        <dbReference type="PROSITE" id="PS50893"/>
    </source>
</evidence>
<keyword evidence="2" id="KW-1003">Cell membrane</keyword>
<feature type="domain" description="ABC transporter" evidence="9">
    <location>
        <begin position="7"/>
        <end position="244"/>
    </location>
</feature>
<protein>
    <submittedName>
        <fullName evidence="10">Sugar ABC transporter ATP-binding protein</fullName>
    </submittedName>
</protein>
<evidence type="ECO:0000256" key="5">
    <source>
        <dbReference type="ARBA" id="ARBA00022741"/>
    </source>
</evidence>
<feature type="domain" description="ABC transporter" evidence="9">
    <location>
        <begin position="254"/>
        <end position="499"/>
    </location>
</feature>
<sequence length="507" mass="52613">MADVPALELVGITKQYGPVRALDGVSLSVRAGEVHALMGENGAGKSTLLKVLSGVTKADSGTLRLFGSDVNLSRFTARAARDAGVAIVHQEFSLIPSLTVAENIFLGSELASRGVMRDAAMATEASRLLGRLDAGISSKTLVGDLSLAQAQLVEIAKALAGDVKVIALDEPSAVLSGDELDKLFDVVAGLAASGVAVLYVSHRMDEVFTLCERYTVLKDGQNSGTGSIAETDATALIASMVGRNVSQMFPPSALRPGEVVLQARAFEVAGLAPLDLDVRAGEVVGIAGLQGSGRTRLARGLFGDVPVIGGELRLGGKPARLGGPAQAMASGIAYLPEDRKGMGLALGKSVATNVSMLSWRRLRSAGGLIGRAKERALVAGAVRKLSIRTSESGSAPVGTLSGGNQQKVVIAKWLELLPDVVIFDEPTRGIDVGAKEQIYTILRDLADAGKAVILISSELIEVLGMSDRILVMVDGDVVGELPGDTATEEKIMDLIVSHRPETPAVSA</sequence>
<proteinExistence type="predicted"/>
<dbReference type="GO" id="GO:0005524">
    <property type="term" value="F:ATP binding"/>
    <property type="evidence" value="ECO:0007669"/>
    <property type="project" value="UniProtKB-KW"/>
</dbReference>
<evidence type="ECO:0000256" key="2">
    <source>
        <dbReference type="ARBA" id="ARBA00022475"/>
    </source>
</evidence>
<keyword evidence="7" id="KW-1278">Translocase</keyword>
<dbReference type="CDD" id="cd03216">
    <property type="entry name" value="ABC_Carb_Monos_I"/>
    <property type="match status" value="1"/>
</dbReference>
<dbReference type="PANTHER" id="PTHR43790">
    <property type="entry name" value="CARBOHYDRATE TRANSPORT ATP-BINDING PROTEIN MG119-RELATED"/>
    <property type="match status" value="1"/>
</dbReference>
<dbReference type="RefSeq" id="WP_208289401.1">
    <property type="nucleotide sequence ID" value="NZ_CP074404.1"/>
</dbReference>